<dbReference type="OrthoDB" id="9974981at2759"/>
<gene>
    <name evidence="4" type="ORF">Asppvi_001723</name>
</gene>
<dbReference type="InterPro" id="IPR008030">
    <property type="entry name" value="NmrA-like"/>
</dbReference>
<keyword evidence="5" id="KW-1185">Reference proteome</keyword>
<dbReference type="AlphaFoldDB" id="A0A9P3B826"/>
<dbReference type="GeneID" id="67000336"/>
<keyword evidence="2" id="KW-0560">Oxidoreductase</keyword>
<reference evidence="4 5" key="1">
    <citation type="submission" date="2018-10" db="EMBL/GenBank/DDBJ databases">
        <title>Pan-genome distribution and transcriptional activeness of fungal secondary metabolism genes in Aspergillus section Fumigati.</title>
        <authorList>
            <person name="Takahashi H."/>
            <person name="Umemura M."/>
            <person name="Ninomiya A."/>
            <person name="Kusuya Y."/>
            <person name="Urayama S."/>
            <person name="Shimizu M."/>
            <person name="Watanabe A."/>
            <person name="Kamei K."/>
            <person name="Yaguchi T."/>
            <person name="Hagiwara D."/>
        </authorList>
    </citation>
    <scope>NUCLEOTIDE SEQUENCE [LARGE SCALE GENOMIC DNA]</scope>
    <source>
        <strain evidence="4 5">IFM 55266</strain>
    </source>
</reference>
<comment type="caution">
    <text evidence="4">The sequence shown here is derived from an EMBL/GenBank/DDBJ whole genome shotgun (WGS) entry which is preliminary data.</text>
</comment>
<evidence type="ECO:0000313" key="5">
    <source>
        <dbReference type="Proteomes" id="UP001043456"/>
    </source>
</evidence>
<evidence type="ECO:0000259" key="3">
    <source>
        <dbReference type="Pfam" id="PF05368"/>
    </source>
</evidence>
<feature type="domain" description="NmrA-like" evidence="3">
    <location>
        <begin position="46"/>
        <end position="130"/>
    </location>
</feature>
<dbReference type="PANTHER" id="PTHR47706">
    <property type="entry name" value="NMRA-LIKE FAMILY PROTEIN"/>
    <property type="match status" value="1"/>
</dbReference>
<dbReference type="Gene3D" id="3.40.50.720">
    <property type="entry name" value="NAD(P)-binding Rossmann-like Domain"/>
    <property type="match status" value="1"/>
</dbReference>
<dbReference type="GO" id="GO:0016491">
    <property type="term" value="F:oxidoreductase activity"/>
    <property type="evidence" value="ECO:0007669"/>
    <property type="project" value="UniProtKB-KW"/>
</dbReference>
<organism evidence="4 5">
    <name type="scientific">Aspergillus pseudoviridinutans</name>
    <dbReference type="NCBI Taxonomy" id="1517512"/>
    <lineage>
        <taxon>Eukaryota</taxon>
        <taxon>Fungi</taxon>
        <taxon>Dikarya</taxon>
        <taxon>Ascomycota</taxon>
        <taxon>Pezizomycotina</taxon>
        <taxon>Eurotiomycetes</taxon>
        <taxon>Eurotiomycetidae</taxon>
        <taxon>Eurotiales</taxon>
        <taxon>Aspergillaceae</taxon>
        <taxon>Aspergillus</taxon>
        <taxon>Aspergillus subgen. Fumigati</taxon>
    </lineage>
</organism>
<dbReference type="PANTHER" id="PTHR47706:SF9">
    <property type="entry name" value="NMRA-LIKE DOMAIN-CONTAINING PROTEIN-RELATED"/>
    <property type="match status" value="1"/>
</dbReference>
<evidence type="ECO:0000256" key="2">
    <source>
        <dbReference type="ARBA" id="ARBA00023002"/>
    </source>
</evidence>
<dbReference type="Pfam" id="PF05368">
    <property type="entry name" value="NmrA"/>
    <property type="match status" value="1"/>
</dbReference>
<dbReference type="InterPro" id="IPR051609">
    <property type="entry name" value="NmrA/Isoflavone_reductase-like"/>
</dbReference>
<dbReference type="RefSeq" id="XP_043153951.1">
    <property type="nucleotide sequence ID" value="XM_043298016.1"/>
</dbReference>
<accession>A0A9P3B826</accession>
<evidence type="ECO:0000256" key="1">
    <source>
        <dbReference type="ARBA" id="ARBA00022857"/>
    </source>
</evidence>
<evidence type="ECO:0000313" key="4">
    <source>
        <dbReference type="EMBL" id="GIJ83204.1"/>
    </source>
</evidence>
<sequence>MAITKTKVIAIGAGGLLGPHIVAALDADTRFAVSIFPNHLTVHRTADSYPAAELLRAFKGQDVVVSTITARDDSTQQQKAFIDTAVNAGVRRFVPSEFVPSRRNNKARKLLPQFVTPKLETVDYLRSKEQDGLEWTAFVTGMFIDP</sequence>
<keyword evidence="1" id="KW-0521">NADP</keyword>
<dbReference type="InterPro" id="IPR036291">
    <property type="entry name" value="NAD(P)-bd_dom_sf"/>
</dbReference>
<protein>
    <recommendedName>
        <fullName evidence="3">NmrA-like domain-containing protein</fullName>
    </recommendedName>
</protein>
<dbReference type="SUPFAM" id="SSF51735">
    <property type="entry name" value="NAD(P)-binding Rossmann-fold domains"/>
    <property type="match status" value="1"/>
</dbReference>
<dbReference type="EMBL" id="BHVY01000001">
    <property type="protein sequence ID" value="GIJ83204.1"/>
    <property type="molecule type" value="Genomic_DNA"/>
</dbReference>
<dbReference type="Proteomes" id="UP001043456">
    <property type="component" value="Unassembled WGS sequence"/>
</dbReference>
<proteinExistence type="predicted"/>
<name>A0A9P3B826_9EURO</name>